<organism evidence="3 4">
    <name type="scientific">Hondaea fermentalgiana</name>
    <dbReference type="NCBI Taxonomy" id="2315210"/>
    <lineage>
        <taxon>Eukaryota</taxon>
        <taxon>Sar</taxon>
        <taxon>Stramenopiles</taxon>
        <taxon>Bigyra</taxon>
        <taxon>Labyrinthulomycetes</taxon>
        <taxon>Thraustochytrida</taxon>
        <taxon>Thraustochytriidae</taxon>
        <taxon>Hondaea</taxon>
    </lineage>
</organism>
<feature type="compositionally biased region" description="Polar residues" evidence="1">
    <location>
        <begin position="266"/>
        <end position="277"/>
    </location>
</feature>
<proteinExistence type="predicted"/>
<dbReference type="InParanoid" id="A0A2R5GAX0"/>
<dbReference type="InterPro" id="IPR052957">
    <property type="entry name" value="Auxin_embryo_med"/>
</dbReference>
<dbReference type="AlphaFoldDB" id="A0A2R5GAX0"/>
<gene>
    <name evidence="3" type="ORF">FCC1311_043732</name>
</gene>
<feature type="region of interest" description="Disordered" evidence="1">
    <location>
        <begin position="364"/>
        <end position="448"/>
    </location>
</feature>
<evidence type="ECO:0000313" key="4">
    <source>
        <dbReference type="Proteomes" id="UP000241890"/>
    </source>
</evidence>
<dbReference type="PANTHER" id="PTHR32387:SF0">
    <property type="entry name" value="PROTEIN NO VEIN"/>
    <property type="match status" value="1"/>
</dbReference>
<keyword evidence="4" id="KW-1185">Reference proteome</keyword>
<reference evidence="3 4" key="1">
    <citation type="submission" date="2017-12" db="EMBL/GenBank/DDBJ databases">
        <title>Sequencing, de novo assembly and annotation of complete genome of a new Thraustochytrid species, strain FCC1311.</title>
        <authorList>
            <person name="Sedici K."/>
            <person name="Godart F."/>
            <person name="Aiese Cigliano R."/>
            <person name="Sanseverino W."/>
            <person name="Barakat M."/>
            <person name="Ortet P."/>
            <person name="Marechal E."/>
            <person name="Cagnac O."/>
            <person name="Amato A."/>
        </authorList>
    </citation>
    <scope>NUCLEOTIDE SEQUENCE [LARGE SCALE GENOMIC DNA]</scope>
</reference>
<comment type="caution">
    <text evidence="3">The sequence shown here is derived from an EMBL/GenBank/DDBJ whole genome shotgun (WGS) entry which is preliminary data.</text>
</comment>
<evidence type="ECO:0000256" key="1">
    <source>
        <dbReference type="SAM" id="MobiDB-lite"/>
    </source>
</evidence>
<dbReference type="InterPro" id="IPR024975">
    <property type="entry name" value="NOV_C"/>
</dbReference>
<accession>A0A2R5GAX0</accession>
<dbReference type="PANTHER" id="PTHR32387">
    <property type="entry name" value="WU:FJ29H11"/>
    <property type="match status" value="1"/>
</dbReference>
<evidence type="ECO:0000313" key="3">
    <source>
        <dbReference type="EMBL" id="GBG28150.1"/>
    </source>
</evidence>
<protein>
    <recommendedName>
        <fullName evidence="2">Protein NO VEIN C-terminal domain-containing protein</fullName>
    </recommendedName>
</protein>
<feature type="region of interest" description="Disordered" evidence="1">
    <location>
        <begin position="265"/>
        <end position="293"/>
    </location>
</feature>
<sequence>MSVPPAARALEEACFAAASRAAATGFATADAVVAAMGGVYALHEAMRHAGDFYYGQGQVPAQGAMPRCVEHLCDVQRRLDAFVACFFVTRPLACFADLVDEAARMLRRECVPTMHDVRTAILGLDQKTPPPLASAAAGGAAAACGAADPDEINIDEEETLAPTSVSFESFGLGPLWALPIVASRFPCKPRQPLRQDVVLRELRTFHGPLTAFAAHIMQTFSAGNLAAELGVLVDVPGLASLRAHLVERFPDWAHAPFGIAGEAAQSLEQPAPSQRSSRGFGKVPKLRRPPGNPAAATFVDSVEMAMKAADIRFSPSFAKLEALVQKKVPLSSEIASKVATEYALLHLGSSRFRAKRFLREEQDDEACEEERASPEETSAEADNVSGDARKSREETGEPSTTAPTENVVAPEATKTVPESARSACAGPYTNASSSLRADSETRDPAYGSTKLQVGRKRSHFEASLPHLHSGKHIRWIETAELAGVLPSMAALDTRDGRKAGRWGESLVAKYLAAQHPDWKVDWINEDKESLASFDIKMTERASNSFRTTRFIEVKTSRYSNKNTFEISLSEWDFFAGQRSASINYEIFRVFSAGDPRSVRIAVICDPLKLLREQKVHLCLAV</sequence>
<dbReference type="EMBL" id="BEYU01000040">
    <property type="protein sequence ID" value="GBG28150.1"/>
    <property type="molecule type" value="Genomic_DNA"/>
</dbReference>
<dbReference type="Pfam" id="PF13020">
    <property type="entry name" value="NOV_C"/>
    <property type="match status" value="1"/>
</dbReference>
<evidence type="ECO:0000259" key="2">
    <source>
        <dbReference type="Pfam" id="PF13020"/>
    </source>
</evidence>
<feature type="domain" description="Protein NO VEIN C-terminal" evidence="2">
    <location>
        <begin position="503"/>
        <end position="597"/>
    </location>
</feature>
<name>A0A2R5GAX0_9STRA</name>
<dbReference type="Proteomes" id="UP000241890">
    <property type="component" value="Unassembled WGS sequence"/>
</dbReference>
<dbReference type="OrthoDB" id="1262810at2759"/>